<feature type="region of interest" description="Disordered" evidence="1">
    <location>
        <begin position="112"/>
        <end position="153"/>
    </location>
</feature>
<organism evidence="2 3">
    <name type="scientific">Exidia glandulosa HHB12029</name>
    <dbReference type="NCBI Taxonomy" id="1314781"/>
    <lineage>
        <taxon>Eukaryota</taxon>
        <taxon>Fungi</taxon>
        <taxon>Dikarya</taxon>
        <taxon>Basidiomycota</taxon>
        <taxon>Agaricomycotina</taxon>
        <taxon>Agaricomycetes</taxon>
        <taxon>Auriculariales</taxon>
        <taxon>Exidiaceae</taxon>
        <taxon>Exidia</taxon>
    </lineage>
</organism>
<sequence length="153" mass="15397">MAMWFQPGGVPGRKAAAANLFRKKKDGKGNAGAGARNAGGAADAAATSSVAAEATTAADDLAAADIGIKDVLPGLHLRSHGGVRSHLGHQQPTATLTATTANDAATTTTAANNTIATGKDNNVKDATDTIPRPLANNAAFWPPPPNSTCRLFT</sequence>
<protein>
    <submittedName>
        <fullName evidence="2">Uncharacterized protein</fullName>
    </submittedName>
</protein>
<gene>
    <name evidence="2" type="ORF">EXIGLDRAFT_767671</name>
</gene>
<evidence type="ECO:0000256" key="1">
    <source>
        <dbReference type="SAM" id="MobiDB-lite"/>
    </source>
</evidence>
<evidence type="ECO:0000313" key="2">
    <source>
        <dbReference type="EMBL" id="KZV93912.1"/>
    </source>
</evidence>
<dbReference type="EMBL" id="KV425982">
    <property type="protein sequence ID" value="KZV93912.1"/>
    <property type="molecule type" value="Genomic_DNA"/>
</dbReference>
<dbReference type="AlphaFoldDB" id="A0A165IV07"/>
<keyword evidence="3" id="KW-1185">Reference proteome</keyword>
<accession>A0A165IV07</accession>
<proteinExistence type="predicted"/>
<name>A0A165IV07_EXIGL</name>
<dbReference type="Proteomes" id="UP000077266">
    <property type="component" value="Unassembled WGS sequence"/>
</dbReference>
<dbReference type="InParanoid" id="A0A165IV07"/>
<evidence type="ECO:0000313" key="3">
    <source>
        <dbReference type="Proteomes" id="UP000077266"/>
    </source>
</evidence>
<reference evidence="2 3" key="1">
    <citation type="journal article" date="2016" name="Mol. Biol. Evol.">
        <title>Comparative Genomics of Early-Diverging Mushroom-Forming Fungi Provides Insights into the Origins of Lignocellulose Decay Capabilities.</title>
        <authorList>
            <person name="Nagy L.G."/>
            <person name="Riley R."/>
            <person name="Tritt A."/>
            <person name="Adam C."/>
            <person name="Daum C."/>
            <person name="Floudas D."/>
            <person name="Sun H."/>
            <person name="Yadav J.S."/>
            <person name="Pangilinan J."/>
            <person name="Larsson K.H."/>
            <person name="Matsuura K."/>
            <person name="Barry K."/>
            <person name="Labutti K."/>
            <person name="Kuo R."/>
            <person name="Ohm R.A."/>
            <person name="Bhattacharya S.S."/>
            <person name="Shirouzu T."/>
            <person name="Yoshinaga Y."/>
            <person name="Martin F.M."/>
            <person name="Grigoriev I.V."/>
            <person name="Hibbett D.S."/>
        </authorList>
    </citation>
    <scope>NUCLEOTIDE SEQUENCE [LARGE SCALE GENOMIC DNA]</scope>
    <source>
        <strain evidence="2 3">HHB12029</strain>
    </source>
</reference>